<dbReference type="Pfam" id="PF01978">
    <property type="entry name" value="TrmB"/>
    <property type="match status" value="1"/>
</dbReference>
<gene>
    <name evidence="3" type="ORF">AOB60_29335</name>
</gene>
<dbReference type="InterPro" id="IPR036390">
    <property type="entry name" value="WH_DNA-bd_sf"/>
</dbReference>
<proteinExistence type="predicted"/>
<dbReference type="Proteomes" id="UP000236047">
    <property type="component" value="Unassembled WGS sequence"/>
</dbReference>
<name>A0A2N8PAZ3_STRNR</name>
<evidence type="ECO:0000259" key="2">
    <source>
        <dbReference type="Pfam" id="PF01978"/>
    </source>
</evidence>
<dbReference type="InterPro" id="IPR002831">
    <property type="entry name" value="Tscrpt_reg_TrmB_N"/>
</dbReference>
<dbReference type="EMBL" id="LJSN01000003">
    <property type="protein sequence ID" value="PNE38190.1"/>
    <property type="molecule type" value="Genomic_DNA"/>
</dbReference>
<feature type="compositionally biased region" description="Basic and acidic residues" evidence="1">
    <location>
        <begin position="215"/>
        <end position="224"/>
    </location>
</feature>
<accession>A0A2N8PAZ3</accession>
<comment type="caution">
    <text evidence="3">The sequence shown here is derived from an EMBL/GenBank/DDBJ whole genome shotgun (WGS) entry which is preliminary data.</text>
</comment>
<organism evidence="3 4">
    <name type="scientific">Streptomyces noursei</name>
    <name type="common">Streptomyces albulus</name>
    <dbReference type="NCBI Taxonomy" id="1971"/>
    <lineage>
        <taxon>Bacteria</taxon>
        <taxon>Bacillati</taxon>
        <taxon>Actinomycetota</taxon>
        <taxon>Actinomycetes</taxon>
        <taxon>Kitasatosporales</taxon>
        <taxon>Streptomycetaceae</taxon>
        <taxon>Streptomyces</taxon>
    </lineage>
</organism>
<evidence type="ECO:0000256" key="1">
    <source>
        <dbReference type="SAM" id="MobiDB-lite"/>
    </source>
</evidence>
<evidence type="ECO:0000313" key="3">
    <source>
        <dbReference type="EMBL" id="PNE38190.1"/>
    </source>
</evidence>
<feature type="region of interest" description="Disordered" evidence="1">
    <location>
        <begin position="1"/>
        <end position="22"/>
    </location>
</feature>
<dbReference type="SUPFAM" id="SSF46785">
    <property type="entry name" value="Winged helix' DNA-binding domain"/>
    <property type="match status" value="1"/>
</dbReference>
<feature type="compositionally biased region" description="Acidic residues" evidence="1">
    <location>
        <begin position="203"/>
        <end position="214"/>
    </location>
</feature>
<dbReference type="Gene3D" id="1.10.10.10">
    <property type="entry name" value="Winged helix-like DNA-binding domain superfamily/Winged helix DNA-binding domain"/>
    <property type="match status" value="1"/>
</dbReference>
<dbReference type="InterPro" id="IPR036388">
    <property type="entry name" value="WH-like_DNA-bd_sf"/>
</dbReference>
<dbReference type="AlphaFoldDB" id="A0A2N8PAZ3"/>
<feature type="compositionally biased region" description="Low complexity" evidence="1">
    <location>
        <begin position="169"/>
        <end position="185"/>
    </location>
</feature>
<dbReference type="RefSeq" id="WP_102925661.1">
    <property type="nucleotide sequence ID" value="NZ_LJSN01000003.1"/>
</dbReference>
<feature type="region of interest" description="Disordered" evidence="1">
    <location>
        <begin position="72"/>
        <end position="250"/>
    </location>
</feature>
<feature type="compositionally biased region" description="Polar residues" evidence="1">
    <location>
        <begin position="225"/>
        <end position="249"/>
    </location>
</feature>
<protein>
    <recommendedName>
        <fullName evidence="2">Transcription regulator TrmB N-terminal domain-containing protein</fullName>
    </recommendedName>
</protein>
<sequence length="324" mass="33440">MTDTNTTPTPQPTPTTEPVAVPLGLTGAAATVYTELMGLTEPVTVSELARAASVGHSTAGRWLTALEKHGLAARTPGGHDGPRRMPDLWYPATPTPAPTNTAEPDDTATQPQSGTTPGNPAKPADSTTEDAGNTHEENPSATATTPEPDNAPPTTDGEPGTSQGDSADEAPAPSPATEPEETASAIGQEPSTRQTEPPQDTENSGDEGDGDGDQNDERNAHGEGDTTTTGAKHPTEPQTTPAVPASSMNGRLAPGALRQMVIDHLHAHPDEAFTATRISRVIEKSSGAIANALVKLVGSGVAEQITDQPRTYRLTRTARTPNIS</sequence>
<feature type="compositionally biased region" description="Polar residues" evidence="1">
    <location>
        <begin position="189"/>
        <end position="198"/>
    </location>
</feature>
<feature type="domain" description="Transcription regulator TrmB N-terminal" evidence="2">
    <location>
        <begin position="23"/>
        <end position="82"/>
    </location>
</feature>
<evidence type="ECO:0000313" key="4">
    <source>
        <dbReference type="Proteomes" id="UP000236047"/>
    </source>
</evidence>
<reference evidence="4" key="1">
    <citation type="submission" date="2015-09" db="EMBL/GenBank/DDBJ databases">
        <authorList>
            <person name="Graham D.E."/>
            <person name="Mahan K.M."/>
            <person name="Klingeman D.M."/>
            <person name="Fida T."/>
            <person name="Giannone R.J."/>
            <person name="Hettich R.L."/>
            <person name="Parry R.J."/>
            <person name="Spain J.C."/>
        </authorList>
    </citation>
    <scope>NUCLEOTIDE SEQUENCE [LARGE SCALE GENOMIC DNA]</scope>
    <source>
        <strain evidence="4">JCM 4701</strain>
    </source>
</reference>
<keyword evidence="4" id="KW-1185">Reference proteome</keyword>